<accession>A0A081RF07</accession>
<dbReference type="EMBL" id="JFHR01000018">
    <property type="protein sequence ID" value="KEQ53780.1"/>
    <property type="molecule type" value="Genomic_DNA"/>
</dbReference>
<dbReference type="Proteomes" id="UP000028411">
    <property type="component" value="Unassembled WGS sequence"/>
</dbReference>
<proteinExistence type="predicted"/>
<comment type="caution">
    <text evidence="5">The sequence shown here is derived from an EMBL/GenBank/DDBJ whole genome shotgun (WGS) entry which is preliminary data.</text>
</comment>
<keyword evidence="1" id="KW-0805">Transcription regulation</keyword>
<protein>
    <submittedName>
        <fullName evidence="5">Ribose operon repressor</fullName>
    </submittedName>
</protein>
<organism evidence="5 6">
    <name type="scientific">Sphingobium chlorophenolicum</name>
    <dbReference type="NCBI Taxonomy" id="46429"/>
    <lineage>
        <taxon>Bacteria</taxon>
        <taxon>Pseudomonadati</taxon>
        <taxon>Pseudomonadota</taxon>
        <taxon>Alphaproteobacteria</taxon>
        <taxon>Sphingomonadales</taxon>
        <taxon>Sphingomonadaceae</taxon>
        <taxon>Sphingobium</taxon>
    </lineage>
</organism>
<feature type="domain" description="HTH lacI-type" evidence="4">
    <location>
        <begin position="8"/>
        <end position="62"/>
    </location>
</feature>
<dbReference type="PANTHER" id="PTHR30146:SF109">
    <property type="entry name" value="HTH-TYPE TRANSCRIPTIONAL REGULATOR GALS"/>
    <property type="match status" value="1"/>
</dbReference>
<dbReference type="RefSeq" id="WP_037450796.1">
    <property type="nucleotide sequence ID" value="NZ_JFHR01000018.1"/>
</dbReference>
<dbReference type="InterPro" id="IPR000843">
    <property type="entry name" value="HTH_LacI"/>
</dbReference>
<dbReference type="CDD" id="cd01392">
    <property type="entry name" value="HTH_LacI"/>
    <property type="match status" value="1"/>
</dbReference>
<dbReference type="PROSITE" id="PS50932">
    <property type="entry name" value="HTH_LACI_2"/>
    <property type="match status" value="1"/>
</dbReference>
<reference evidence="5 6" key="1">
    <citation type="submission" date="2014-02" db="EMBL/GenBank/DDBJ databases">
        <title>Whole genome sequence of Sphingobium chlorophenolicum NBRC 16172.</title>
        <authorList>
            <person name="Gan H.M."/>
            <person name="Gan H.Y."/>
            <person name="Chew T.H."/>
            <person name="Savka M.A."/>
        </authorList>
    </citation>
    <scope>NUCLEOTIDE SEQUENCE [LARGE SCALE GENOMIC DNA]</scope>
    <source>
        <strain evidence="5 6">NBRC 16172</strain>
    </source>
</reference>
<evidence type="ECO:0000256" key="1">
    <source>
        <dbReference type="ARBA" id="ARBA00023015"/>
    </source>
</evidence>
<dbReference type="OrthoDB" id="7170131at2"/>
<dbReference type="PANTHER" id="PTHR30146">
    <property type="entry name" value="LACI-RELATED TRANSCRIPTIONAL REPRESSOR"/>
    <property type="match status" value="1"/>
</dbReference>
<dbReference type="AlphaFoldDB" id="A0A081RF07"/>
<dbReference type="SMART" id="SM00354">
    <property type="entry name" value="HTH_LACI"/>
    <property type="match status" value="1"/>
</dbReference>
<keyword evidence="3" id="KW-0804">Transcription</keyword>
<sequence>MKNGAKKVTIKDVAREAGASIATVSFVMNNSGSVGREMRARVIKAAEDLGYRGNQMAKTMRTGRSHLIGLVLPDLCNPFFPELAHSVGEAARRRGYAVILMETNDGLSEAEGLERLAIYGVDGICWCPSSKRDLLTELNISLPAVVVDRPLPRHDTVTSNYTMGGKLLADYIQRCGYRSIALVTGPKNFPGTAQRRGGLVRALEGKVSITWECANAFSTTIGDEALAALVRRDTELIVCANDTIAIGVISALQKMGVNVPADVGVVGFDDIPWSVLVNPSVTTIRQPLHAIGAQAVSLLISRIEQPDSPLKRIQVDVELVERGSTRSSAPRTPS</sequence>
<evidence type="ECO:0000259" key="4">
    <source>
        <dbReference type="PROSITE" id="PS50932"/>
    </source>
</evidence>
<dbReference type="SUPFAM" id="SSF47413">
    <property type="entry name" value="lambda repressor-like DNA-binding domains"/>
    <property type="match status" value="1"/>
</dbReference>
<dbReference type="PATRIC" id="fig|46429.4.peg.1966"/>
<dbReference type="CDD" id="cd06267">
    <property type="entry name" value="PBP1_LacI_sugar_binding-like"/>
    <property type="match status" value="1"/>
</dbReference>
<dbReference type="InterPro" id="IPR010982">
    <property type="entry name" value="Lambda_DNA-bd_dom_sf"/>
</dbReference>
<name>A0A081RF07_SPHCR</name>
<keyword evidence="2" id="KW-0238">DNA-binding</keyword>
<evidence type="ECO:0000313" key="6">
    <source>
        <dbReference type="Proteomes" id="UP000028411"/>
    </source>
</evidence>
<dbReference type="eggNOG" id="COG1609">
    <property type="taxonomic scope" value="Bacteria"/>
</dbReference>
<gene>
    <name evidence="5" type="ORF">BV95_01996</name>
</gene>
<dbReference type="GO" id="GO:0000976">
    <property type="term" value="F:transcription cis-regulatory region binding"/>
    <property type="evidence" value="ECO:0007669"/>
    <property type="project" value="TreeGrafter"/>
</dbReference>
<dbReference type="Pfam" id="PF13377">
    <property type="entry name" value="Peripla_BP_3"/>
    <property type="match status" value="1"/>
</dbReference>
<dbReference type="Gene3D" id="1.10.260.40">
    <property type="entry name" value="lambda repressor-like DNA-binding domains"/>
    <property type="match status" value="1"/>
</dbReference>
<evidence type="ECO:0000256" key="3">
    <source>
        <dbReference type="ARBA" id="ARBA00023163"/>
    </source>
</evidence>
<dbReference type="GO" id="GO:0003700">
    <property type="term" value="F:DNA-binding transcription factor activity"/>
    <property type="evidence" value="ECO:0007669"/>
    <property type="project" value="TreeGrafter"/>
</dbReference>
<evidence type="ECO:0000256" key="2">
    <source>
        <dbReference type="ARBA" id="ARBA00023125"/>
    </source>
</evidence>
<evidence type="ECO:0000313" key="5">
    <source>
        <dbReference type="EMBL" id="KEQ53780.1"/>
    </source>
</evidence>
<dbReference type="InterPro" id="IPR028082">
    <property type="entry name" value="Peripla_BP_I"/>
</dbReference>
<dbReference type="Pfam" id="PF00356">
    <property type="entry name" value="LacI"/>
    <property type="match status" value="1"/>
</dbReference>
<dbReference type="SUPFAM" id="SSF53822">
    <property type="entry name" value="Periplasmic binding protein-like I"/>
    <property type="match status" value="1"/>
</dbReference>
<dbReference type="InterPro" id="IPR046335">
    <property type="entry name" value="LacI/GalR-like_sensor"/>
</dbReference>
<dbReference type="Gene3D" id="3.40.50.2300">
    <property type="match status" value="2"/>
</dbReference>